<comment type="similarity">
    <text evidence="2">Belongs to the multi antimicrobial extrusion (MATE) (TC 2.A.66.1) family. MepA subfamily.</text>
</comment>
<dbReference type="AlphaFoldDB" id="R1F7R1"/>
<dbReference type="PANTHER" id="PTHR43823:SF3">
    <property type="entry name" value="MULTIDRUG EXPORT PROTEIN MEPA"/>
    <property type="match status" value="1"/>
</dbReference>
<keyword evidence="12" id="KW-1185">Reference proteome</keyword>
<feature type="transmembrane region" description="Helical" evidence="10">
    <location>
        <begin position="163"/>
        <end position="183"/>
    </location>
</feature>
<feature type="transmembrane region" description="Helical" evidence="10">
    <location>
        <begin position="317"/>
        <end position="337"/>
    </location>
</feature>
<feature type="transmembrane region" description="Helical" evidence="10">
    <location>
        <begin position="269"/>
        <end position="288"/>
    </location>
</feature>
<name>R1F7R1_9GAMM</name>
<feature type="transmembrane region" description="Helical" evidence="10">
    <location>
        <begin position="357"/>
        <end position="376"/>
    </location>
</feature>
<reference evidence="11 12" key="1">
    <citation type="journal article" date="2013" name="Genome Announc.">
        <title>Draft Genome Sequence of Aeromonas molluscorum Strain 848TT, Isolated from Bivalve Molluscs.</title>
        <authorList>
            <person name="Spataro N."/>
            <person name="Farfan M."/>
            <person name="Albarral V."/>
            <person name="Sanglas A."/>
            <person name="Loren J.G."/>
            <person name="Fuste M.C."/>
            <person name="Bosch E."/>
        </authorList>
    </citation>
    <scope>NUCLEOTIDE SEQUENCE [LARGE SCALE GENOMIC DNA]</scope>
    <source>
        <strain evidence="11 12">848</strain>
    </source>
</reference>
<dbReference type="PATRIC" id="fig|1268236.3.peg.1418"/>
<evidence type="ECO:0000256" key="5">
    <source>
        <dbReference type="ARBA" id="ARBA00022475"/>
    </source>
</evidence>
<evidence type="ECO:0000256" key="6">
    <source>
        <dbReference type="ARBA" id="ARBA00022692"/>
    </source>
</evidence>
<dbReference type="Pfam" id="PF01554">
    <property type="entry name" value="MatE"/>
    <property type="match status" value="2"/>
</dbReference>
<dbReference type="GO" id="GO:0042910">
    <property type="term" value="F:xenobiotic transmembrane transporter activity"/>
    <property type="evidence" value="ECO:0007669"/>
    <property type="project" value="InterPro"/>
</dbReference>
<dbReference type="RefSeq" id="WP_005897366.1">
    <property type="nucleotide sequence ID" value="NZ_AQGQ01000031.1"/>
</dbReference>
<feature type="transmembrane region" description="Helical" evidence="10">
    <location>
        <begin position="413"/>
        <end position="432"/>
    </location>
</feature>
<evidence type="ECO:0000313" key="12">
    <source>
        <dbReference type="Proteomes" id="UP000013526"/>
    </source>
</evidence>
<dbReference type="InterPro" id="IPR002528">
    <property type="entry name" value="MATE_fam"/>
</dbReference>
<feature type="transmembrane region" description="Helical" evidence="10">
    <location>
        <begin position="23"/>
        <end position="44"/>
    </location>
</feature>
<feature type="transmembrane region" description="Helical" evidence="10">
    <location>
        <begin position="50"/>
        <end position="71"/>
    </location>
</feature>
<evidence type="ECO:0000256" key="10">
    <source>
        <dbReference type="SAM" id="Phobius"/>
    </source>
</evidence>
<evidence type="ECO:0000256" key="2">
    <source>
        <dbReference type="ARBA" id="ARBA00008417"/>
    </source>
</evidence>
<feature type="transmembrane region" description="Helical" evidence="10">
    <location>
        <begin position="92"/>
        <end position="115"/>
    </location>
</feature>
<feature type="transmembrane region" description="Helical" evidence="10">
    <location>
        <begin position="238"/>
        <end position="257"/>
    </location>
</feature>
<keyword evidence="4" id="KW-0813">Transport</keyword>
<dbReference type="InterPro" id="IPR045070">
    <property type="entry name" value="MATE_MepA-like"/>
</dbReference>
<evidence type="ECO:0000313" key="11">
    <source>
        <dbReference type="EMBL" id="EOD55777.1"/>
    </source>
</evidence>
<keyword evidence="8 10" id="KW-0472">Membrane</keyword>
<evidence type="ECO:0000256" key="3">
    <source>
        <dbReference type="ARBA" id="ARBA00022106"/>
    </source>
</evidence>
<accession>R1F7R1</accession>
<dbReference type="EMBL" id="AQGQ01000031">
    <property type="protein sequence ID" value="EOD55777.1"/>
    <property type="molecule type" value="Genomic_DNA"/>
</dbReference>
<dbReference type="PANTHER" id="PTHR43823">
    <property type="entry name" value="SPORULATION PROTEIN YKVU"/>
    <property type="match status" value="1"/>
</dbReference>
<keyword evidence="6 10" id="KW-0812">Transmembrane</keyword>
<dbReference type="GO" id="GO:0015297">
    <property type="term" value="F:antiporter activity"/>
    <property type="evidence" value="ECO:0007669"/>
    <property type="project" value="InterPro"/>
</dbReference>
<keyword evidence="5" id="KW-1003">Cell membrane</keyword>
<evidence type="ECO:0000256" key="9">
    <source>
        <dbReference type="ARBA" id="ARBA00023251"/>
    </source>
</evidence>
<feature type="transmembrane region" description="Helical" evidence="10">
    <location>
        <begin position="135"/>
        <end position="156"/>
    </location>
</feature>
<protein>
    <recommendedName>
        <fullName evidence="3">Multidrug export protein MepA</fullName>
    </recommendedName>
</protein>
<dbReference type="OrthoDB" id="9806302at2"/>
<comment type="subcellular location">
    <subcellularLocation>
        <location evidence="1">Cell inner membrane</location>
        <topology evidence="1">Multi-pass membrane protein</topology>
    </subcellularLocation>
</comment>
<dbReference type="CDD" id="cd13143">
    <property type="entry name" value="MATE_MepA_like"/>
    <property type="match status" value="1"/>
</dbReference>
<evidence type="ECO:0000256" key="7">
    <source>
        <dbReference type="ARBA" id="ARBA00022989"/>
    </source>
</evidence>
<dbReference type="GO" id="GO:0046677">
    <property type="term" value="P:response to antibiotic"/>
    <property type="evidence" value="ECO:0007669"/>
    <property type="project" value="UniProtKB-KW"/>
</dbReference>
<dbReference type="GO" id="GO:0005886">
    <property type="term" value="C:plasma membrane"/>
    <property type="evidence" value="ECO:0007669"/>
    <property type="project" value="UniProtKB-SubCell"/>
</dbReference>
<dbReference type="PIRSF" id="PIRSF006603">
    <property type="entry name" value="DinF"/>
    <property type="match status" value="1"/>
</dbReference>
<proteinExistence type="inferred from homology"/>
<comment type="caution">
    <text evidence="11">The sequence shown here is derived from an EMBL/GenBank/DDBJ whole genome shotgun (WGS) entry which is preliminary data.</text>
</comment>
<evidence type="ECO:0000256" key="1">
    <source>
        <dbReference type="ARBA" id="ARBA00004429"/>
    </source>
</evidence>
<feature type="transmembrane region" description="Helical" evidence="10">
    <location>
        <begin position="189"/>
        <end position="214"/>
    </location>
</feature>
<feature type="transmembrane region" description="Helical" evidence="10">
    <location>
        <begin position="388"/>
        <end position="407"/>
    </location>
</feature>
<evidence type="ECO:0000256" key="8">
    <source>
        <dbReference type="ARBA" id="ARBA00023136"/>
    </source>
</evidence>
<keyword evidence="7 10" id="KW-1133">Transmembrane helix</keyword>
<dbReference type="InterPro" id="IPR051327">
    <property type="entry name" value="MATE_MepA_subfamily"/>
</dbReference>
<keyword evidence="9" id="KW-0046">Antibiotic resistance</keyword>
<gene>
    <name evidence="11" type="ORF">G113_07143</name>
</gene>
<sequence>MSTLDLGTAPLGRLCLRYVTPTVAAMLVTGVYVTIDGIFIGHILGQDGLAGMMLAYPICAVLYAVGALIGMGASARVSFLQGKGESQLARLIVGNALLLVLLASLLLSGIGLLYGEGLLRWMGAEGAVFDAGIAYLDWYALLGVFAVLSMAFTALLRNDGHPGLTTWILVAGGVLNVLLDYLLMAVLPWGLAGAAIATMLSQAMTGGLCLWHFLSRRSQLRIRWDSLRPDWRQIGQTLRLGFSSFLMYLYLSVVLAMHNKAMLAVGTSLHIAAYGVISYTEAFFYLIFEGIAMGIQPIASFNAGAGLWHRVIRIRNLALGTTLIIALLALFPLYLWPEGAVYLFAGDNPALLPVATLGIWLYFWGLPLEGLLLVGATYFQAIGRARMASLLTGGKLVLIGGFLWLFSTLWGVAGVWLALPTSSALLIAIMVWGMRQESARHGGATS</sequence>
<organism evidence="11 12">
    <name type="scientific">Aeromonas molluscorum 848</name>
    <dbReference type="NCBI Taxonomy" id="1268236"/>
    <lineage>
        <taxon>Bacteria</taxon>
        <taxon>Pseudomonadati</taxon>
        <taxon>Pseudomonadota</taxon>
        <taxon>Gammaproteobacteria</taxon>
        <taxon>Aeromonadales</taxon>
        <taxon>Aeromonadaceae</taxon>
        <taxon>Aeromonas</taxon>
    </lineage>
</organism>
<dbReference type="InterPro" id="IPR048279">
    <property type="entry name" value="MdtK-like"/>
</dbReference>
<dbReference type="Proteomes" id="UP000013526">
    <property type="component" value="Unassembled WGS sequence"/>
</dbReference>
<evidence type="ECO:0000256" key="4">
    <source>
        <dbReference type="ARBA" id="ARBA00022448"/>
    </source>
</evidence>